<reference evidence="2 3" key="1">
    <citation type="journal article" date="2021" name="Nat. Plants">
        <title>The Taxus genome provides insights into paclitaxel biosynthesis.</title>
        <authorList>
            <person name="Xiong X."/>
            <person name="Gou J."/>
            <person name="Liao Q."/>
            <person name="Li Y."/>
            <person name="Zhou Q."/>
            <person name="Bi G."/>
            <person name="Li C."/>
            <person name="Du R."/>
            <person name="Wang X."/>
            <person name="Sun T."/>
            <person name="Guo L."/>
            <person name="Liang H."/>
            <person name="Lu P."/>
            <person name="Wu Y."/>
            <person name="Zhang Z."/>
            <person name="Ro D.K."/>
            <person name="Shang Y."/>
            <person name="Huang S."/>
            <person name="Yan J."/>
        </authorList>
    </citation>
    <scope>NUCLEOTIDE SEQUENCE [LARGE SCALE GENOMIC DNA]</scope>
    <source>
        <strain evidence="2">Ta-2019</strain>
    </source>
</reference>
<gene>
    <name evidence="2" type="ORF">KI387_043503</name>
</gene>
<evidence type="ECO:0000313" key="2">
    <source>
        <dbReference type="EMBL" id="KAH9291309.1"/>
    </source>
</evidence>
<feature type="compositionally biased region" description="Polar residues" evidence="1">
    <location>
        <begin position="1"/>
        <end position="17"/>
    </location>
</feature>
<organism evidence="2 3">
    <name type="scientific">Taxus chinensis</name>
    <name type="common">Chinese yew</name>
    <name type="synonym">Taxus wallichiana var. chinensis</name>
    <dbReference type="NCBI Taxonomy" id="29808"/>
    <lineage>
        <taxon>Eukaryota</taxon>
        <taxon>Viridiplantae</taxon>
        <taxon>Streptophyta</taxon>
        <taxon>Embryophyta</taxon>
        <taxon>Tracheophyta</taxon>
        <taxon>Spermatophyta</taxon>
        <taxon>Pinopsida</taxon>
        <taxon>Pinidae</taxon>
        <taxon>Conifers II</taxon>
        <taxon>Cupressales</taxon>
        <taxon>Taxaceae</taxon>
        <taxon>Taxus</taxon>
    </lineage>
</organism>
<accession>A0AA38F3R3</accession>
<comment type="caution">
    <text evidence="2">The sequence shown here is derived from an EMBL/GenBank/DDBJ whole genome shotgun (WGS) entry which is preliminary data.</text>
</comment>
<protein>
    <submittedName>
        <fullName evidence="2">Uncharacterized protein</fullName>
    </submittedName>
</protein>
<feature type="region of interest" description="Disordered" evidence="1">
    <location>
        <begin position="1"/>
        <end position="59"/>
    </location>
</feature>
<sequence>PVSSSPNTLTGAVSPQNAPLRIFSDPLPNHDSNRLNPIGTNKGANNRKQRSRGLNFAKS</sequence>
<keyword evidence="3" id="KW-1185">Reference proteome</keyword>
<feature type="non-terminal residue" evidence="2">
    <location>
        <position position="59"/>
    </location>
</feature>
<dbReference type="EMBL" id="JAHRHJ020003698">
    <property type="protein sequence ID" value="KAH9291309.1"/>
    <property type="molecule type" value="Genomic_DNA"/>
</dbReference>
<evidence type="ECO:0000256" key="1">
    <source>
        <dbReference type="SAM" id="MobiDB-lite"/>
    </source>
</evidence>
<evidence type="ECO:0000313" key="3">
    <source>
        <dbReference type="Proteomes" id="UP000824469"/>
    </source>
</evidence>
<dbReference type="AlphaFoldDB" id="A0AA38F3R3"/>
<feature type="non-terminal residue" evidence="2">
    <location>
        <position position="1"/>
    </location>
</feature>
<feature type="compositionally biased region" description="Polar residues" evidence="1">
    <location>
        <begin position="34"/>
        <end position="44"/>
    </location>
</feature>
<name>A0AA38F3R3_TAXCH</name>
<proteinExistence type="predicted"/>
<dbReference type="Proteomes" id="UP000824469">
    <property type="component" value="Unassembled WGS sequence"/>
</dbReference>